<evidence type="ECO:0000259" key="8">
    <source>
        <dbReference type="Pfam" id="PF06271"/>
    </source>
</evidence>
<dbReference type="PANTHER" id="PTHR36115:SF6">
    <property type="entry name" value="PROLINE-RICH ANTIGEN HOMOLOG"/>
    <property type="match status" value="1"/>
</dbReference>
<keyword evidence="3 7" id="KW-0812">Transmembrane</keyword>
<feature type="transmembrane region" description="Helical" evidence="7">
    <location>
        <begin position="292"/>
        <end position="312"/>
    </location>
</feature>
<dbReference type="EMBL" id="JMCB01000031">
    <property type="protein sequence ID" value="KFE60126.1"/>
    <property type="molecule type" value="Genomic_DNA"/>
</dbReference>
<dbReference type="InterPro" id="IPR051791">
    <property type="entry name" value="Pra-immunoreactive"/>
</dbReference>
<proteinExistence type="predicted"/>
<evidence type="ECO:0000256" key="2">
    <source>
        <dbReference type="ARBA" id="ARBA00022475"/>
    </source>
</evidence>
<keyword evidence="4 7" id="KW-1133">Transmembrane helix</keyword>
<feature type="domain" description="RDD" evidence="8">
    <location>
        <begin position="286"/>
        <end position="428"/>
    </location>
</feature>
<feature type="compositionally biased region" description="Pro residues" evidence="6">
    <location>
        <begin position="73"/>
        <end position="92"/>
    </location>
</feature>
<evidence type="ECO:0000256" key="6">
    <source>
        <dbReference type="SAM" id="MobiDB-lite"/>
    </source>
</evidence>
<evidence type="ECO:0000256" key="1">
    <source>
        <dbReference type="ARBA" id="ARBA00004651"/>
    </source>
</evidence>
<reference evidence="9 10" key="1">
    <citation type="submission" date="2014-04" db="EMBL/GenBank/DDBJ databases">
        <title>Genome assembly of Hyalangium minutum DSM 14724.</title>
        <authorList>
            <person name="Sharma G."/>
            <person name="Subramanian S."/>
        </authorList>
    </citation>
    <scope>NUCLEOTIDE SEQUENCE [LARGE SCALE GENOMIC DNA]</scope>
    <source>
        <strain evidence="9 10">DSM 14724</strain>
    </source>
</reference>
<evidence type="ECO:0000256" key="3">
    <source>
        <dbReference type="ARBA" id="ARBA00022692"/>
    </source>
</evidence>
<accession>A0A085VXG3</accession>
<feature type="region of interest" description="Disordered" evidence="6">
    <location>
        <begin position="26"/>
        <end position="174"/>
    </location>
</feature>
<dbReference type="RefSeq" id="WP_240487260.1">
    <property type="nucleotide sequence ID" value="NZ_JMCB01000031.1"/>
</dbReference>
<feature type="transmembrane region" description="Helical" evidence="7">
    <location>
        <begin position="393"/>
        <end position="416"/>
    </location>
</feature>
<keyword evidence="5 7" id="KW-0472">Membrane</keyword>
<comment type="caution">
    <text evidence="9">The sequence shown here is derived from an EMBL/GenBank/DDBJ whole genome shotgun (WGS) entry which is preliminary data.</text>
</comment>
<dbReference type="Proteomes" id="UP000028725">
    <property type="component" value="Unassembled WGS sequence"/>
</dbReference>
<keyword evidence="2" id="KW-1003">Cell membrane</keyword>
<sequence>MSKCLKCGAALPPVGECPTCAAAAASQPAAPGVPSLLNKDIQIDRRSRTPESTPAVSGGAVPSFAELERAPTASPPGMPARPAAPPPPPQAAVPPAMRPAQRSPTPMPMPAPQVATPRAMTPPQRLPVPTPMAAPASPPPHAAPRGPTGVALPSSVALGDPDQTLPDTLPGMPVPKTVAAPAPVAAEVPAPAVAAQTSLDDPDSTAPGNPHFVAPPPAEAPATGSLPIPRQPTAPAAVVTFAAPSRLPIPPAAPRTAEASAASAKARPQKSGSTGDELHEVHARPASLWRRLLSFTIDTAALVGVASLYIFLASSIAGVKSPSSQGLTPLDAMAAWMHALKSVLLPGFILLLVLATVYCAVAAFLWNGRTLGRLLLGLRLVDTHGLAPAPSRAIVRALLSVVSFGLFLGGFWMALFDRRGQTLHDKLTSTFVVQPS</sequence>
<comment type="subcellular location">
    <subcellularLocation>
        <location evidence="1">Cell membrane</location>
        <topology evidence="1">Multi-pass membrane protein</topology>
    </subcellularLocation>
</comment>
<feature type="region of interest" description="Disordered" evidence="6">
    <location>
        <begin position="195"/>
        <end position="225"/>
    </location>
</feature>
<protein>
    <recommendedName>
        <fullName evidence="8">RDD domain-containing protein</fullName>
    </recommendedName>
</protein>
<evidence type="ECO:0000313" key="9">
    <source>
        <dbReference type="EMBL" id="KFE60126.1"/>
    </source>
</evidence>
<dbReference type="GO" id="GO:0005886">
    <property type="term" value="C:plasma membrane"/>
    <property type="evidence" value="ECO:0007669"/>
    <property type="project" value="UniProtKB-SubCell"/>
</dbReference>
<gene>
    <name evidence="9" type="ORF">DB31_5997</name>
</gene>
<evidence type="ECO:0000313" key="10">
    <source>
        <dbReference type="Proteomes" id="UP000028725"/>
    </source>
</evidence>
<feature type="compositionally biased region" description="Pro residues" evidence="6">
    <location>
        <begin position="124"/>
        <end position="142"/>
    </location>
</feature>
<dbReference type="PANTHER" id="PTHR36115">
    <property type="entry name" value="PROLINE-RICH ANTIGEN HOMOLOG-RELATED"/>
    <property type="match status" value="1"/>
</dbReference>
<organism evidence="9 10">
    <name type="scientific">Hyalangium minutum</name>
    <dbReference type="NCBI Taxonomy" id="394096"/>
    <lineage>
        <taxon>Bacteria</taxon>
        <taxon>Pseudomonadati</taxon>
        <taxon>Myxococcota</taxon>
        <taxon>Myxococcia</taxon>
        <taxon>Myxococcales</taxon>
        <taxon>Cystobacterineae</taxon>
        <taxon>Archangiaceae</taxon>
        <taxon>Hyalangium</taxon>
    </lineage>
</organism>
<dbReference type="Pfam" id="PF06271">
    <property type="entry name" value="RDD"/>
    <property type="match status" value="1"/>
</dbReference>
<evidence type="ECO:0000256" key="4">
    <source>
        <dbReference type="ARBA" id="ARBA00022989"/>
    </source>
</evidence>
<evidence type="ECO:0000256" key="7">
    <source>
        <dbReference type="SAM" id="Phobius"/>
    </source>
</evidence>
<dbReference type="AlphaFoldDB" id="A0A085VXG3"/>
<feature type="region of interest" description="Disordered" evidence="6">
    <location>
        <begin position="251"/>
        <end position="279"/>
    </location>
</feature>
<keyword evidence="10" id="KW-1185">Reference proteome</keyword>
<dbReference type="STRING" id="394096.DB31_5997"/>
<feature type="transmembrane region" description="Helical" evidence="7">
    <location>
        <begin position="343"/>
        <end position="366"/>
    </location>
</feature>
<evidence type="ECO:0000256" key="5">
    <source>
        <dbReference type="ARBA" id="ARBA00023136"/>
    </source>
</evidence>
<name>A0A085VXG3_9BACT</name>
<dbReference type="InterPro" id="IPR010432">
    <property type="entry name" value="RDD"/>
</dbReference>
<feature type="compositionally biased region" description="Low complexity" evidence="6">
    <location>
        <begin position="254"/>
        <end position="266"/>
    </location>
</feature>